<dbReference type="Proteomes" id="UP000518266">
    <property type="component" value="Unassembled WGS sequence"/>
</dbReference>
<evidence type="ECO:0000313" key="1">
    <source>
        <dbReference type="EMBL" id="KAF3854199.1"/>
    </source>
</evidence>
<sequence length="149" mass="17441">MSSYKRRKTFIEHNYPCVMPVEYQLEQPGHTVIDYDSWYVEHIRSYELLATRTSLSIHLQSDLNDTVPLSAYKIGGSLLLTPKRFLQDPSSLEHLRQTIVEEVKKTEMDLPLIKKMMQTTFALRRQTIVRTCPPVNELMDLWPALKMES</sequence>
<dbReference type="OrthoDB" id="8948707at2759"/>
<feature type="non-terminal residue" evidence="1">
    <location>
        <position position="149"/>
    </location>
</feature>
<accession>A0A7J5YZH9</accession>
<name>A0A7J5YZH9_DISMA</name>
<evidence type="ECO:0000313" key="2">
    <source>
        <dbReference type="Proteomes" id="UP000518266"/>
    </source>
</evidence>
<gene>
    <name evidence="1" type="ORF">F7725_022254</name>
</gene>
<reference evidence="1 2" key="1">
    <citation type="submission" date="2020-03" db="EMBL/GenBank/DDBJ databases">
        <title>Dissostichus mawsoni Genome sequencing and assembly.</title>
        <authorList>
            <person name="Park H."/>
        </authorList>
    </citation>
    <scope>NUCLEOTIDE SEQUENCE [LARGE SCALE GENOMIC DNA]</scope>
    <source>
        <strain evidence="1">DM0001</strain>
        <tissue evidence="1">Muscle</tissue>
    </source>
</reference>
<comment type="caution">
    <text evidence="1">The sequence shown here is derived from an EMBL/GenBank/DDBJ whole genome shotgun (WGS) entry which is preliminary data.</text>
</comment>
<dbReference type="EMBL" id="JAAKFY010000007">
    <property type="protein sequence ID" value="KAF3854199.1"/>
    <property type="molecule type" value="Genomic_DNA"/>
</dbReference>
<proteinExistence type="predicted"/>
<keyword evidence="2" id="KW-1185">Reference proteome</keyword>
<protein>
    <submittedName>
        <fullName evidence="1">Uncharacterized protein</fullName>
    </submittedName>
</protein>
<organism evidence="1 2">
    <name type="scientific">Dissostichus mawsoni</name>
    <name type="common">Antarctic cod</name>
    <dbReference type="NCBI Taxonomy" id="36200"/>
    <lineage>
        <taxon>Eukaryota</taxon>
        <taxon>Metazoa</taxon>
        <taxon>Chordata</taxon>
        <taxon>Craniata</taxon>
        <taxon>Vertebrata</taxon>
        <taxon>Euteleostomi</taxon>
        <taxon>Actinopterygii</taxon>
        <taxon>Neopterygii</taxon>
        <taxon>Teleostei</taxon>
        <taxon>Neoteleostei</taxon>
        <taxon>Acanthomorphata</taxon>
        <taxon>Eupercaria</taxon>
        <taxon>Perciformes</taxon>
        <taxon>Notothenioidei</taxon>
        <taxon>Nototheniidae</taxon>
        <taxon>Dissostichus</taxon>
    </lineage>
</organism>
<dbReference type="AlphaFoldDB" id="A0A7J5YZH9"/>